<gene>
    <name evidence="3" type="ORF">HZZ10_15490</name>
</gene>
<feature type="region of interest" description="Disordered" evidence="1">
    <location>
        <begin position="1"/>
        <end position="31"/>
    </location>
</feature>
<organism evidence="3 4">
    <name type="scientific">Sanguibacter inulinus</name>
    <dbReference type="NCBI Taxonomy" id="60922"/>
    <lineage>
        <taxon>Bacteria</taxon>
        <taxon>Bacillati</taxon>
        <taxon>Actinomycetota</taxon>
        <taxon>Actinomycetes</taxon>
        <taxon>Micrococcales</taxon>
        <taxon>Sanguibacteraceae</taxon>
        <taxon>Sanguibacter</taxon>
    </lineage>
</organism>
<accession>A0A853EWK1</accession>
<feature type="transmembrane region" description="Helical" evidence="2">
    <location>
        <begin position="147"/>
        <end position="174"/>
    </location>
</feature>
<comment type="caution">
    <text evidence="3">The sequence shown here is derived from an EMBL/GenBank/DDBJ whole genome shotgun (WGS) entry which is preliminary data.</text>
</comment>
<reference evidence="3 4" key="1">
    <citation type="submission" date="2020-07" db="EMBL/GenBank/DDBJ databases">
        <title>MOT database genomes.</title>
        <authorList>
            <person name="Joseph S."/>
            <person name="Aduse-Opoku J."/>
            <person name="Hashim A."/>
            <person name="Wade W."/>
            <person name="Curtis M."/>
        </authorList>
    </citation>
    <scope>NUCLEOTIDE SEQUENCE [LARGE SCALE GENOMIC DNA]</scope>
    <source>
        <strain evidence="3 4">DSM 100099</strain>
    </source>
</reference>
<feature type="transmembrane region" description="Helical" evidence="2">
    <location>
        <begin position="194"/>
        <end position="215"/>
    </location>
</feature>
<evidence type="ECO:0000313" key="3">
    <source>
        <dbReference type="EMBL" id="NYS94919.1"/>
    </source>
</evidence>
<dbReference type="GO" id="GO:0140359">
    <property type="term" value="F:ABC-type transporter activity"/>
    <property type="evidence" value="ECO:0007669"/>
    <property type="project" value="InterPro"/>
</dbReference>
<feature type="compositionally biased region" description="Basic and acidic residues" evidence="1">
    <location>
        <begin position="8"/>
        <end position="23"/>
    </location>
</feature>
<keyword evidence="2" id="KW-0812">Transmembrane</keyword>
<evidence type="ECO:0000313" key="4">
    <source>
        <dbReference type="Proteomes" id="UP000561011"/>
    </source>
</evidence>
<dbReference type="RefSeq" id="WP_179914182.1">
    <property type="nucleotide sequence ID" value="NZ_JACBYE010000048.1"/>
</dbReference>
<sequence length="302" mass="31474">MSPADTLAADRPRAARPVEHDDAASTAQRRGATGRLLRSELRLVFGRKRNLVLLAGLGLIPIIIGVVVLITQDTAIAGQGPPFLQKITSNGLFLVLTSLFSCLPLLLPLTVAIVSGDAIAGEAQAGTLRYLLVTPVPRTRMLLVKAVGGLTFAAAAVLTIAVVGLVVGGIFFGFGDVTLLSGDRVSTADGLLRTLGITAYVILSLTGLVAVGLFFSTLTEVPVAAMAATIVVPVVSTVLSALPQLTAIHGGLLTFHWLDFGEFMRLDVDYSTLGQGLAVQAAWVAIFGTLAWSRFTTADVTS</sequence>
<dbReference type="PANTHER" id="PTHR37305:SF1">
    <property type="entry name" value="MEMBRANE PROTEIN"/>
    <property type="match status" value="1"/>
</dbReference>
<protein>
    <submittedName>
        <fullName evidence="3">ABC transporter permease</fullName>
    </submittedName>
</protein>
<dbReference type="GO" id="GO:0005886">
    <property type="term" value="C:plasma membrane"/>
    <property type="evidence" value="ECO:0007669"/>
    <property type="project" value="UniProtKB-SubCell"/>
</dbReference>
<evidence type="ECO:0000256" key="1">
    <source>
        <dbReference type="SAM" id="MobiDB-lite"/>
    </source>
</evidence>
<dbReference type="PANTHER" id="PTHR37305">
    <property type="entry name" value="INTEGRAL MEMBRANE PROTEIN-RELATED"/>
    <property type="match status" value="1"/>
</dbReference>
<evidence type="ECO:0000256" key="2">
    <source>
        <dbReference type="SAM" id="Phobius"/>
    </source>
</evidence>
<dbReference type="Proteomes" id="UP000561011">
    <property type="component" value="Unassembled WGS sequence"/>
</dbReference>
<keyword evidence="2" id="KW-1133">Transmembrane helix</keyword>
<proteinExistence type="predicted"/>
<feature type="transmembrane region" description="Helical" evidence="2">
    <location>
        <begin position="51"/>
        <end position="71"/>
    </location>
</feature>
<dbReference type="Pfam" id="PF12679">
    <property type="entry name" value="ABC2_membrane_2"/>
    <property type="match status" value="1"/>
</dbReference>
<feature type="transmembrane region" description="Helical" evidence="2">
    <location>
        <begin position="272"/>
        <end position="292"/>
    </location>
</feature>
<name>A0A853EWK1_9MICO</name>
<dbReference type="AlphaFoldDB" id="A0A853EWK1"/>
<keyword evidence="4" id="KW-1185">Reference proteome</keyword>
<feature type="transmembrane region" description="Helical" evidence="2">
    <location>
        <begin position="227"/>
        <end position="252"/>
    </location>
</feature>
<keyword evidence="2" id="KW-0472">Membrane</keyword>
<dbReference type="EMBL" id="JACBYE010000048">
    <property type="protein sequence ID" value="NYS94919.1"/>
    <property type="molecule type" value="Genomic_DNA"/>
</dbReference>
<feature type="transmembrane region" description="Helical" evidence="2">
    <location>
        <begin position="91"/>
        <end position="114"/>
    </location>
</feature>